<evidence type="ECO:0000313" key="2">
    <source>
        <dbReference type="EMBL" id="MBC9177752.1"/>
    </source>
</evidence>
<evidence type="ECO:0000313" key="3">
    <source>
        <dbReference type="Proteomes" id="UP000603940"/>
    </source>
</evidence>
<reference evidence="2 3" key="1">
    <citation type="journal article" date="2009" name="Int. J. Syst. Evol. Microbiol.">
        <title>Transfer of Teichococcus ludipueritiae and Muricoccus roseus to the genus Roseomonas, as Roseomonas ludipueritiae comb. nov. and Roseomonas rosea comb. nov., respectively, and emended description of the genus Roseomonas.</title>
        <authorList>
            <person name="Sanchez-Porro C."/>
            <person name="Gallego V."/>
            <person name="Busse H.J."/>
            <person name="Kampfer P."/>
            <person name="Ventosa A."/>
        </authorList>
    </citation>
    <scope>NUCLEOTIDE SEQUENCE [LARGE SCALE GENOMIC DNA]</scope>
    <source>
        <strain evidence="2 3">DSM 14915</strain>
    </source>
</reference>
<sequence>MKVDAGNDDPFERLRVAFVPTSRVRTATDRINSLMRRGLRADSADCVAFVGPSGMGKSTILRRLLERHPPSLRGRQLIRPVCLVRAPTSTGNGSLLTMTLHALGDPRPGSGEPTLRELRVIGHLRSQEVKLLCFDEVNHLIDSDSDRIGYKAANVIKSIMLERVCPVVLTGVTHARRVLDTNPQLSGRSRALIEMRPFDWRVDADRIEFIAFLGLVERQMGLPEPSHLDHPETAHRIHHVSRGLPGHAVHLIWFALEEREDDGNRTPCITAKQLTDAADRLLLREPTRRTNAFRVAPPDAYAPAPMYEALKEPRGKGRNLWEQPDDTI</sequence>
<proteinExistence type="predicted"/>
<gene>
    <name evidence="2" type="ORF">IBL25_12460</name>
</gene>
<dbReference type="SMART" id="SM00382">
    <property type="entry name" value="AAA"/>
    <property type="match status" value="1"/>
</dbReference>
<dbReference type="InterPro" id="IPR027417">
    <property type="entry name" value="P-loop_NTPase"/>
</dbReference>
<protein>
    <submittedName>
        <fullName evidence="2">TniB family NTP-binding protein</fullName>
    </submittedName>
</protein>
<dbReference type="SUPFAM" id="SSF52540">
    <property type="entry name" value="P-loop containing nucleoside triphosphate hydrolases"/>
    <property type="match status" value="1"/>
</dbReference>
<name>A0ABR7R868_9PROT</name>
<accession>A0ABR7R868</accession>
<keyword evidence="3" id="KW-1185">Reference proteome</keyword>
<dbReference type="InterPro" id="IPR008868">
    <property type="entry name" value="TniB"/>
</dbReference>
<dbReference type="Pfam" id="PF05621">
    <property type="entry name" value="TniB"/>
    <property type="match status" value="1"/>
</dbReference>
<organism evidence="2 3">
    <name type="scientific">Pseudoroseomonas ludipueritiae</name>
    <dbReference type="NCBI Taxonomy" id="198093"/>
    <lineage>
        <taxon>Bacteria</taxon>
        <taxon>Pseudomonadati</taxon>
        <taxon>Pseudomonadota</taxon>
        <taxon>Alphaproteobacteria</taxon>
        <taxon>Acetobacterales</taxon>
        <taxon>Acetobacteraceae</taxon>
        <taxon>Pseudoroseomonas</taxon>
    </lineage>
</organism>
<dbReference type="InterPro" id="IPR003593">
    <property type="entry name" value="AAA+_ATPase"/>
</dbReference>
<comment type="caution">
    <text evidence="2">The sequence shown here is derived from an EMBL/GenBank/DDBJ whole genome shotgun (WGS) entry which is preliminary data.</text>
</comment>
<evidence type="ECO:0000259" key="1">
    <source>
        <dbReference type="SMART" id="SM00382"/>
    </source>
</evidence>
<dbReference type="EMBL" id="JACTUZ010000049">
    <property type="protein sequence ID" value="MBC9177752.1"/>
    <property type="molecule type" value="Genomic_DNA"/>
</dbReference>
<dbReference type="Proteomes" id="UP000603940">
    <property type="component" value="Unassembled WGS sequence"/>
</dbReference>
<dbReference type="Gene3D" id="3.40.50.300">
    <property type="entry name" value="P-loop containing nucleotide triphosphate hydrolases"/>
    <property type="match status" value="1"/>
</dbReference>
<feature type="domain" description="AAA+ ATPase" evidence="1">
    <location>
        <begin position="43"/>
        <end position="199"/>
    </location>
</feature>